<dbReference type="CDD" id="cd14748">
    <property type="entry name" value="PBP2_UgpB"/>
    <property type="match status" value="1"/>
</dbReference>
<keyword evidence="2" id="KW-1185">Reference proteome</keyword>
<gene>
    <name evidence="1" type="ORF">D1B33_12855</name>
</gene>
<dbReference type="InterPro" id="IPR006059">
    <property type="entry name" value="SBP"/>
</dbReference>
<organism evidence="1 2">
    <name type="scientific">Ureibacillus yapensis</name>
    <dbReference type="NCBI Taxonomy" id="2304605"/>
    <lineage>
        <taxon>Bacteria</taxon>
        <taxon>Bacillati</taxon>
        <taxon>Bacillota</taxon>
        <taxon>Bacilli</taxon>
        <taxon>Bacillales</taxon>
        <taxon>Caryophanaceae</taxon>
        <taxon>Ureibacillus</taxon>
    </lineage>
</organism>
<dbReference type="OrthoDB" id="9795467at2"/>
<evidence type="ECO:0000313" key="2">
    <source>
        <dbReference type="Proteomes" id="UP000265692"/>
    </source>
</evidence>
<dbReference type="EMBL" id="QWEI01000007">
    <property type="protein sequence ID" value="RHW35036.1"/>
    <property type="molecule type" value="Genomic_DNA"/>
</dbReference>
<dbReference type="InterPro" id="IPR050490">
    <property type="entry name" value="Bact_solute-bd_prot1"/>
</dbReference>
<sequence length="446" mass="50295">MEENELFKKRLLFSLMAVLLVLSGCAGFQTGKENEVAAEADAEGKVVVDFWTFWGSEIRRPVIEKIVEDFNKSQDEIVVKHTFVPWGDIWTKELAAIAAGDPPDVVINDINATALRGQKKQAMNLSEFLEKDDISARFYPELWEATLYEGDSYGIPFNTDTRILYYNKDAFEEVGLNPEQPPKTWDELKEYAAKLDKKNGDTYERLGFYPLFGVNYDVWMLNGSGHNFVSPEGEVQIDTETNLETLNWLLEWKNHYGENVVNSVKSQIDSQQANPFFTGKLAMFVNTPTFYTQIRDYAPDLNFGVAMLPEKEEGSGHTSWGGGFVAEIPEGSSHPEEAWEFIKHLTDKEAQEYWAVKNYDNVANTEAAEAAAKSPDMPEKDQVVYQTAVDNMQNTLLTPFPLAAPDFPTLLNPEIDNVLLGKKTPEQALKDAQAAVEQLVEENKSK</sequence>
<dbReference type="Pfam" id="PF01547">
    <property type="entry name" value="SBP_bac_1"/>
    <property type="match status" value="1"/>
</dbReference>
<dbReference type="Gene3D" id="3.40.190.10">
    <property type="entry name" value="Periplasmic binding protein-like II"/>
    <property type="match status" value="2"/>
</dbReference>
<dbReference type="PANTHER" id="PTHR43649:SF12">
    <property type="entry name" value="DIACETYLCHITOBIOSE BINDING PROTEIN DASA"/>
    <property type="match status" value="1"/>
</dbReference>
<protein>
    <submittedName>
        <fullName evidence="1">ABC transporter substrate-binding protein</fullName>
    </submittedName>
</protein>
<proteinExistence type="predicted"/>
<dbReference type="PANTHER" id="PTHR43649">
    <property type="entry name" value="ARABINOSE-BINDING PROTEIN-RELATED"/>
    <property type="match status" value="1"/>
</dbReference>
<evidence type="ECO:0000313" key="1">
    <source>
        <dbReference type="EMBL" id="RHW35036.1"/>
    </source>
</evidence>
<accession>A0A396SD79</accession>
<name>A0A396SD79_9BACL</name>
<reference evidence="1 2" key="1">
    <citation type="submission" date="2018-08" db="EMBL/GenBank/DDBJ databases">
        <title>Lysinibacillus sp. YLB-03 draft genome sequence.</title>
        <authorList>
            <person name="Yu L."/>
        </authorList>
    </citation>
    <scope>NUCLEOTIDE SEQUENCE [LARGE SCALE GENOMIC DNA]</scope>
    <source>
        <strain evidence="1 2">YLB-03</strain>
    </source>
</reference>
<comment type="caution">
    <text evidence="1">The sequence shown here is derived from an EMBL/GenBank/DDBJ whole genome shotgun (WGS) entry which is preliminary data.</text>
</comment>
<dbReference type="SUPFAM" id="SSF53850">
    <property type="entry name" value="Periplasmic binding protein-like II"/>
    <property type="match status" value="1"/>
</dbReference>
<dbReference type="Proteomes" id="UP000265692">
    <property type="component" value="Unassembled WGS sequence"/>
</dbReference>
<dbReference type="AlphaFoldDB" id="A0A396SD79"/>